<accession>A0A5M6I6Y4</accession>
<dbReference type="RefSeq" id="WP_150063889.1">
    <property type="nucleotide sequence ID" value="NZ_JACHII010000026.1"/>
</dbReference>
<dbReference type="OrthoDB" id="359066at2"/>
<dbReference type="AlphaFoldDB" id="A0A5M6I6Y4"/>
<keyword evidence="3" id="KW-1185">Reference proteome</keyword>
<name>A0A5M6I6Y4_9PROT</name>
<reference evidence="2 3" key="1">
    <citation type="submission" date="2019-09" db="EMBL/GenBank/DDBJ databases">
        <title>Genome sequence of Roseospira marina, one of the more divergent members of the non-sulfur purple photosynthetic bacterial family, the Rhodospirillaceae.</title>
        <authorList>
            <person name="Meyer T."/>
            <person name="Kyndt J."/>
        </authorList>
    </citation>
    <scope>NUCLEOTIDE SEQUENCE [LARGE SCALE GENOMIC DNA]</scope>
    <source>
        <strain evidence="2 3">DSM 15113</strain>
    </source>
</reference>
<dbReference type="EMBL" id="VWPJ01000026">
    <property type="protein sequence ID" value="KAA5603966.1"/>
    <property type="molecule type" value="Genomic_DNA"/>
</dbReference>
<comment type="caution">
    <text evidence="2">The sequence shown here is derived from an EMBL/GenBank/DDBJ whole genome shotgun (WGS) entry which is preliminary data.</text>
</comment>
<protein>
    <recommendedName>
        <fullName evidence="4">Pyridoxamine 5'-phosphate oxidase family protein</fullName>
    </recommendedName>
</protein>
<dbReference type="Proteomes" id="UP000324065">
    <property type="component" value="Unassembled WGS sequence"/>
</dbReference>
<evidence type="ECO:0008006" key="4">
    <source>
        <dbReference type="Google" id="ProtNLM"/>
    </source>
</evidence>
<sequence>MSAPLPHAPLPHAVSLRPPHPSWVIEGAPKDGHQDVLPLTYFTMTTGWLLIHAGRTDSRRHRKAVTPDMARGGIVGAVRVVACVPSEAEASRMARRGYTRGIGGRTALPETWEAAWRSPWWAGPFGLLVRDPVPLPFEPCRGRLGVFDPELSAEATTRVRAALAEALAARGLDGSPPVPAPDPVLTAATAAVTEAMTAAMHRQHAASTAPEGPQHNGETA</sequence>
<evidence type="ECO:0000313" key="3">
    <source>
        <dbReference type="Proteomes" id="UP000324065"/>
    </source>
</evidence>
<evidence type="ECO:0000256" key="1">
    <source>
        <dbReference type="SAM" id="MobiDB-lite"/>
    </source>
</evidence>
<feature type="region of interest" description="Disordered" evidence="1">
    <location>
        <begin position="199"/>
        <end position="220"/>
    </location>
</feature>
<evidence type="ECO:0000313" key="2">
    <source>
        <dbReference type="EMBL" id="KAA5603966.1"/>
    </source>
</evidence>
<proteinExistence type="predicted"/>
<organism evidence="2 3">
    <name type="scientific">Roseospira marina</name>
    <dbReference type="NCBI Taxonomy" id="140057"/>
    <lineage>
        <taxon>Bacteria</taxon>
        <taxon>Pseudomonadati</taxon>
        <taxon>Pseudomonadota</taxon>
        <taxon>Alphaproteobacteria</taxon>
        <taxon>Rhodospirillales</taxon>
        <taxon>Rhodospirillaceae</taxon>
        <taxon>Roseospira</taxon>
    </lineage>
</organism>
<gene>
    <name evidence="2" type="ORF">F1188_18265</name>
</gene>